<dbReference type="PROSITE" id="PS50921">
    <property type="entry name" value="ANTAR"/>
    <property type="match status" value="1"/>
</dbReference>
<dbReference type="Proteomes" id="UP000005756">
    <property type="component" value="Unassembled WGS sequence"/>
</dbReference>
<proteinExistence type="predicted"/>
<dbReference type="InterPro" id="IPR013587">
    <property type="entry name" value="Nitrate/nitrite_sensing"/>
</dbReference>
<name>A0A7U9GHV4_9GAMM</name>
<protein>
    <submittedName>
        <fullName evidence="3">Nitrate regulatory protein</fullName>
    </submittedName>
</protein>
<dbReference type="AlphaFoldDB" id="A0A7U9GHV4"/>
<gene>
    <name evidence="3" type="ORF">KUC_0292</name>
</gene>
<dbReference type="Pfam" id="PF03861">
    <property type="entry name" value="ANTAR"/>
    <property type="match status" value="1"/>
</dbReference>
<dbReference type="GO" id="GO:0003723">
    <property type="term" value="F:RNA binding"/>
    <property type="evidence" value="ECO:0007669"/>
    <property type="project" value="InterPro"/>
</dbReference>
<sequence>MPGLGMGENAMGVFTFRRRVTKEISMSSAQQLLLTAIRCDIDNLTHLATTADIVGDISRFIHMLQRERGASTIYLASQGQRFKNRRDTYREHSQQAETLMRQRLEALSEEARPQAAARLLRRIAAVWYALDELGALRQAIDTFAITPDAATQAFNQLTSGLLAIVFEAADTSIDPDITRTLVAIFHLMQGKELAGQERACGAFGFTHGHFDEPHRALLNQLMTDQQRCFDTFVEFATPEAQQAWQKELLPRTLSGICQLRDIACQRSSASQSTPKETPDTLGETWYELTTLRIDSMKMVEDALISQLSVLCHRKIAQAEDALEKAKTQPCTYAPAPCEQLLALNDGQPLGDLTANALTSPLGRSLIELTQAQASRLQGLSDELENTRKALRERKLIERAKGLIMAHQEMSEEEAYRFLRKTSMDQSKSMADMAQAILDLSAMLKRKDNKT</sequence>
<accession>A0A7U9GHV4</accession>
<evidence type="ECO:0000256" key="1">
    <source>
        <dbReference type="SAM" id="Coils"/>
    </source>
</evidence>
<keyword evidence="1" id="KW-0175">Coiled coil</keyword>
<organism evidence="3 4">
    <name type="scientific">Vreelandella boliviensis LC1</name>
    <dbReference type="NCBI Taxonomy" id="1072583"/>
    <lineage>
        <taxon>Bacteria</taxon>
        <taxon>Pseudomonadati</taxon>
        <taxon>Pseudomonadota</taxon>
        <taxon>Gammaproteobacteria</taxon>
        <taxon>Oceanospirillales</taxon>
        <taxon>Halomonadaceae</taxon>
        <taxon>Vreelandella</taxon>
    </lineage>
</organism>
<dbReference type="Gene3D" id="1.10.10.10">
    <property type="entry name" value="Winged helix-like DNA-binding domain superfamily/Winged helix DNA-binding domain"/>
    <property type="match status" value="1"/>
</dbReference>
<dbReference type="InterPro" id="IPR011006">
    <property type="entry name" value="CheY-like_superfamily"/>
</dbReference>
<dbReference type="EMBL" id="JH393257">
    <property type="protein sequence ID" value="EHJ93345.1"/>
    <property type="molecule type" value="Genomic_DNA"/>
</dbReference>
<reference evidence="3 4" key="1">
    <citation type="submission" date="2011-10" db="EMBL/GenBank/DDBJ databases">
        <authorList>
            <person name="Quillaguamn J."/>
            <person name="Guzmn D."/>
            <person name="Balderrama-Subieta A."/>
            <person name="Cardona-Ortuo C."/>
            <person name="Guevara-Martnez M."/>
            <person name="Callisaya-Quispe N."/>
        </authorList>
    </citation>
    <scope>NUCLEOTIDE SEQUENCE [LARGE SCALE GENOMIC DNA]</scope>
    <source>
        <strain evidence="3 4">LC1</strain>
    </source>
</reference>
<evidence type="ECO:0000313" key="4">
    <source>
        <dbReference type="Proteomes" id="UP000005756"/>
    </source>
</evidence>
<feature type="domain" description="ANTAR" evidence="2">
    <location>
        <begin position="376"/>
        <end position="437"/>
    </location>
</feature>
<dbReference type="Pfam" id="PF08376">
    <property type="entry name" value="NIT"/>
    <property type="match status" value="1"/>
</dbReference>
<dbReference type="SMART" id="SM01012">
    <property type="entry name" value="ANTAR"/>
    <property type="match status" value="1"/>
</dbReference>
<feature type="coiled-coil region" evidence="1">
    <location>
        <begin position="366"/>
        <end position="393"/>
    </location>
</feature>
<evidence type="ECO:0000259" key="2">
    <source>
        <dbReference type="PROSITE" id="PS50921"/>
    </source>
</evidence>
<dbReference type="InterPro" id="IPR036388">
    <property type="entry name" value="WH-like_DNA-bd_sf"/>
</dbReference>
<dbReference type="SUPFAM" id="SSF52172">
    <property type="entry name" value="CheY-like"/>
    <property type="match status" value="1"/>
</dbReference>
<evidence type="ECO:0000313" key="3">
    <source>
        <dbReference type="EMBL" id="EHJ93345.1"/>
    </source>
</evidence>
<dbReference type="InterPro" id="IPR005561">
    <property type="entry name" value="ANTAR"/>
</dbReference>